<name>A0A517VIC4_9PLAN</name>
<evidence type="ECO:0000313" key="3">
    <source>
        <dbReference type="Proteomes" id="UP000316855"/>
    </source>
</evidence>
<evidence type="ECO:0000313" key="2">
    <source>
        <dbReference type="EMBL" id="QDT92754.1"/>
    </source>
</evidence>
<keyword evidence="1" id="KW-0812">Transmembrane</keyword>
<dbReference type="EMBL" id="CP036343">
    <property type="protein sequence ID" value="QDT92754.1"/>
    <property type="molecule type" value="Genomic_DNA"/>
</dbReference>
<evidence type="ECO:0000256" key="1">
    <source>
        <dbReference type="SAM" id="Phobius"/>
    </source>
</evidence>
<reference evidence="2 3" key="1">
    <citation type="submission" date="2019-02" db="EMBL/GenBank/DDBJ databases">
        <title>Deep-cultivation of Planctomycetes and their phenomic and genomic characterization uncovers novel biology.</title>
        <authorList>
            <person name="Wiegand S."/>
            <person name="Jogler M."/>
            <person name="Boedeker C."/>
            <person name="Pinto D."/>
            <person name="Vollmers J."/>
            <person name="Rivas-Marin E."/>
            <person name="Kohn T."/>
            <person name="Peeters S.H."/>
            <person name="Heuer A."/>
            <person name="Rast P."/>
            <person name="Oberbeckmann S."/>
            <person name="Bunk B."/>
            <person name="Jeske O."/>
            <person name="Meyerdierks A."/>
            <person name="Storesund J.E."/>
            <person name="Kallscheuer N."/>
            <person name="Luecker S."/>
            <person name="Lage O.M."/>
            <person name="Pohl T."/>
            <person name="Merkel B.J."/>
            <person name="Hornburger P."/>
            <person name="Mueller R.-W."/>
            <person name="Bruemmer F."/>
            <person name="Labrenz M."/>
            <person name="Spormann A.M."/>
            <person name="Op den Camp H."/>
            <person name="Overmann J."/>
            <person name="Amann R."/>
            <person name="Jetten M.S.M."/>
            <person name="Mascher T."/>
            <person name="Medema M.H."/>
            <person name="Devos D.P."/>
            <person name="Kaster A.-K."/>
            <person name="Ovreas L."/>
            <person name="Rohde M."/>
            <person name="Galperin M.Y."/>
            <person name="Jogler C."/>
        </authorList>
    </citation>
    <scope>NUCLEOTIDE SEQUENCE [LARGE SCALE GENOMIC DNA]</scope>
    <source>
        <strain evidence="2 3">Pan161</strain>
    </source>
</reference>
<sequence length="223" mass="25679">MTEETPNQFIKKPSRLQHFRRWLIAVGTGLLLLVAVLVWITPPVIEAGQVVDQFGSFRYPAGGHRLEIKKTDEGNVQITIFRRSTRYFFIPVMTKYSFRTFEAERDWFVSVDRNQRLWLFQGRWKKEWGKLRKMPSGETIPYGQGILMDGICFLPTGQLAKGTTVVMNNSDWTGCPPEFFERIPGKDQGQPVWGGEIPQFPQSPPALTKQQEKLIASLPQYSR</sequence>
<keyword evidence="1" id="KW-1133">Transmembrane helix</keyword>
<accession>A0A517VIC4</accession>
<dbReference type="Proteomes" id="UP000316855">
    <property type="component" value="Chromosome"/>
</dbReference>
<gene>
    <name evidence="2" type="ORF">Pan161_44240</name>
</gene>
<keyword evidence="1" id="KW-0472">Membrane</keyword>
<keyword evidence="3" id="KW-1185">Reference proteome</keyword>
<dbReference type="KEGG" id="gax:Pan161_44240"/>
<protein>
    <submittedName>
        <fullName evidence="2">Uncharacterized protein</fullName>
    </submittedName>
</protein>
<organism evidence="2 3">
    <name type="scientific">Gimesia algae</name>
    <dbReference type="NCBI Taxonomy" id="2527971"/>
    <lineage>
        <taxon>Bacteria</taxon>
        <taxon>Pseudomonadati</taxon>
        <taxon>Planctomycetota</taxon>
        <taxon>Planctomycetia</taxon>
        <taxon>Planctomycetales</taxon>
        <taxon>Planctomycetaceae</taxon>
        <taxon>Gimesia</taxon>
    </lineage>
</organism>
<proteinExistence type="predicted"/>
<feature type="transmembrane region" description="Helical" evidence="1">
    <location>
        <begin position="21"/>
        <end position="40"/>
    </location>
</feature>
<dbReference type="AlphaFoldDB" id="A0A517VIC4"/>